<dbReference type="STRING" id="361183.AMC99_00183"/>
<dbReference type="NCBIfam" id="TIGR00236">
    <property type="entry name" value="wecB"/>
    <property type="match status" value="1"/>
</dbReference>
<evidence type="ECO:0000256" key="3">
    <source>
        <dbReference type="ARBA" id="ARBA00038209"/>
    </source>
</evidence>
<sequence length="383" mass="41227">MNKTKILVTFGTRPEAIKMFPVVDALRKTGQFDTQVAVTAQHREMLDQVLAISGITPDIDLDLMQPGQSLDALSARIITHFGEALDKTKPDRVLVHGDTLTTMMVTLACYFRQIPVGHVEAGLRSGDIYSPWPEEGNRRVTGVIADMHFAPTQASADALISETVDPANVFVTGNTVIDALLWMKSRITADTSLAPAVAPLKARFAGKRIIAVTAHRRENFGQGMRNIASALAELANRDDVAIIYPVHPNPNVGGVMHAMLDGNANIALIEPLDYPNFVAMMEASDLILTDSGGVQEEAPSLGKPVLVMRDTTERPEGIAAGTAKLVATDPARILAEATRLLDDPAAYEAMSRAHNPYGDGKAAMRIAEAIAERHQAQPSRLSA</sequence>
<evidence type="ECO:0000256" key="1">
    <source>
        <dbReference type="ARBA" id="ARBA00023235"/>
    </source>
</evidence>
<keyword evidence="1 5" id="KW-0413">Isomerase</keyword>
<dbReference type="PANTHER" id="PTHR43174:SF2">
    <property type="entry name" value="UDP-N-ACETYLGLUCOSAMINE 2-EPIMERASE"/>
    <property type="match status" value="1"/>
</dbReference>
<dbReference type="EMBL" id="CP012669">
    <property type="protein sequence ID" value="ALE15499.1"/>
    <property type="molecule type" value="Genomic_DNA"/>
</dbReference>
<evidence type="ECO:0000256" key="5">
    <source>
        <dbReference type="RuleBase" id="RU003513"/>
    </source>
</evidence>
<dbReference type="CDD" id="cd03786">
    <property type="entry name" value="GTB_UDP-GlcNAc_2-Epimerase"/>
    <property type="match status" value="1"/>
</dbReference>
<evidence type="ECO:0000313" key="8">
    <source>
        <dbReference type="Proteomes" id="UP000057938"/>
    </source>
</evidence>
<keyword evidence="8" id="KW-1185">Reference proteome</keyword>
<proteinExistence type="inferred from homology"/>
<dbReference type="Gene3D" id="3.40.50.2000">
    <property type="entry name" value="Glycogen Phosphorylase B"/>
    <property type="match status" value="2"/>
</dbReference>
<dbReference type="KEGG" id="aep:AMC99_00183"/>
<feature type="domain" description="UDP-N-acetylglucosamine 2-epimerase" evidence="6">
    <location>
        <begin position="25"/>
        <end position="370"/>
    </location>
</feature>
<dbReference type="GO" id="GO:0008761">
    <property type="term" value="F:UDP-N-acetylglucosamine 2-epimerase activity"/>
    <property type="evidence" value="ECO:0007669"/>
    <property type="project" value="UniProtKB-EC"/>
</dbReference>
<dbReference type="AlphaFoldDB" id="A0A0M5KY14"/>
<dbReference type="Proteomes" id="UP000057938">
    <property type="component" value="Chromosome"/>
</dbReference>
<dbReference type="Pfam" id="PF02350">
    <property type="entry name" value="Epimerase_2"/>
    <property type="match status" value="1"/>
</dbReference>
<evidence type="ECO:0000313" key="7">
    <source>
        <dbReference type="EMBL" id="ALE15499.1"/>
    </source>
</evidence>
<evidence type="ECO:0000259" key="6">
    <source>
        <dbReference type="Pfam" id="PF02350"/>
    </source>
</evidence>
<dbReference type="InterPro" id="IPR029767">
    <property type="entry name" value="WecB-like"/>
</dbReference>
<reference evidence="7 8" key="1">
    <citation type="submission" date="2015-09" db="EMBL/GenBank/DDBJ databases">
        <title>Complete genome sequence of a benzo[a]pyrene-degrading bacterium Altererythrobacter epoxidivorans CGMCC 1.7731T.</title>
        <authorList>
            <person name="Li Z."/>
            <person name="Cheng H."/>
            <person name="Huo Y."/>
            <person name="Xu X."/>
        </authorList>
    </citation>
    <scope>NUCLEOTIDE SEQUENCE [LARGE SCALE GENOMIC DNA]</scope>
    <source>
        <strain evidence="7 8">CGMCC 1.7731</strain>
    </source>
</reference>
<protein>
    <recommendedName>
        <fullName evidence="4">UDP-N-acetylglucosamine 2-epimerase (non-hydrolyzing)</fullName>
        <ecNumber evidence="4">5.1.3.14</ecNumber>
    </recommendedName>
</protein>
<dbReference type="OrthoDB" id="9803238at2"/>
<dbReference type="EC" id="5.1.3.14" evidence="4"/>
<accession>A0A0M5KY14</accession>
<comment type="catalytic activity">
    <reaction evidence="2">
        <text>UDP-N-acetyl-alpha-D-glucosamine = UDP-N-acetyl-alpha-D-mannosamine</text>
        <dbReference type="Rhea" id="RHEA:17213"/>
        <dbReference type="ChEBI" id="CHEBI:57705"/>
        <dbReference type="ChEBI" id="CHEBI:68623"/>
        <dbReference type="EC" id="5.1.3.14"/>
    </reaction>
</comment>
<name>A0A0M5KY14_9SPHN</name>
<gene>
    <name evidence="7" type="ORF">AMC99_00183</name>
</gene>
<evidence type="ECO:0000256" key="2">
    <source>
        <dbReference type="ARBA" id="ARBA00036080"/>
    </source>
</evidence>
<comment type="similarity">
    <text evidence="3 5">Belongs to the UDP-N-acetylglucosamine 2-epimerase family.</text>
</comment>
<dbReference type="PATRIC" id="fig|361183.4.peg.186"/>
<dbReference type="InterPro" id="IPR003331">
    <property type="entry name" value="UDP_GlcNAc_Epimerase_2_dom"/>
</dbReference>
<evidence type="ECO:0000256" key="4">
    <source>
        <dbReference type="ARBA" id="ARBA00038858"/>
    </source>
</evidence>
<organism evidence="7 8">
    <name type="scientific">Altererythrobacter epoxidivorans</name>
    <dbReference type="NCBI Taxonomy" id="361183"/>
    <lineage>
        <taxon>Bacteria</taxon>
        <taxon>Pseudomonadati</taxon>
        <taxon>Pseudomonadota</taxon>
        <taxon>Alphaproteobacteria</taxon>
        <taxon>Sphingomonadales</taxon>
        <taxon>Erythrobacteraceae</taxon>
        <taxon>Altererythrobacter</taxon>
    </lineage>
</organism>
<dbReference type="SUPFAM" id="SSF53756">
    <property type="entry name" value="UDP-Glycosyltransferase/glycogen phosphorylase"/>
    <property type="match status" value="1"/>
</dbReference>
<dbReference type="PANTHER" id="PTHR43174">
    <property type="entry name" value="UDP-N-ACETYLGLUCOSAMINE 2-EPIMERASE"/>
    <property type="match status" value="1"/>
</dbReference>